<keyword evidence="7" id="KW-0812">Transmembrane</keyword>
<comment type="caution">
    <text evidence="6">Lacks conserved residue(s) required for the propagation of feature annotation.</text>
</comment>
<reference evidence="9" key="1">
    <citation type="submission" date="2020-08" db="EMBL/GenBank/DDBJ databases">
        <title>Multicomponent nature underlies the extraordinary mechanical properties of spider dragline silk.</title>
        <authorList>
            <person name="Kono N."/>
            <person name="Nakamura H."/>
            <person name="Mori M."/>
            <person name="Yoshida Y."/>
            <person name="Ohtoshi R."/>
            <person name="Malay A.D."/>
            <person name="Moran D.A.P."/>
            <person name="Tomita M."/>
            <person name="Numata K."/>
            <person name="Arakawa K."/>
        </authorList>
    </citation>
    <scope>NUCLEOTIDE SEQUENCE</scope>
</reference>
<organism evidence="9 10">
    <name type="scientific">Nephila pilipes</name>
    <name type="common">Giant wood spider</name>
    <name type="synonym">Nephila maculata</name>
    <dbReference type="NCBI Taxonomy" id="299642"/>
    <lineage>
        <taxon>Eukaryota</taxon>
        <taxon>Metazoa</taxon>
        <taxon>Ecdysozoa</taxon>
        <taxon>Arthropoda</taxon>
        <taxon>Chelicerata</taxon>
        <taxon>Arachnida</taxon>
        <taxon>Araneae</taxon>
        <taxon>Araneomorphae</taxon>
        <taxon>Entelegynae</taxon>
        <taxon>Araneoidea</taxon>
        <taxon>Nephilidae</taxon>
        <taxon>Nephila</taxon>
    </lineage>
</organism>
<evidence type="ECO:0000256" key="6">
    <source>
        <dbReference type="PROSITE-ProRule" id="PRU00076"/>
    </source>
</evidence>
<dbReference type="SMART" id="SM00181">
    <property type="entry name" value="EGF"/>
    <property type="match status" value="6"/>
</dbReference>
<keyword evidence="7" id="KW-0472">Membrane</keyword>
<protein>
    <recommendedName>
        <fullName evidence="8">EGF-like domain-containing protein</fullName>
    </recommendedName>
</protein>
<gene>
    <name evidence="9" type="primary">AVEN_230073_1</name>
    <name evidence="9" type="ORF">NPIL_451231</name>
</gene>
<evidence type="ECO:0000256" key="1">
    <source>
        <dbReference type="ARBA" id="ARBA00022536"/>
    </source>
</evidence>
<dbReference type="InterPro" id="IPR042635">
    <property type="entry name" value="MEGF10/SREC1/2-like"/>
</dbReference>
<dbReference type="PANTHER" id="PTHR24043">
    <property type="entry name" value="SCAVENGER RECEPTOR CLASS F"/>
    <property type="match status" value="1"/>
</dbReference>
<feature type="domain" description="EGF-like" evidence="8">
    <location>
        <begin position="111"/>
        <end position="141"/>
    </location>
</feature>
<evidence type="ECO:0000256" key="2">
    <source>
        <dbReference type="ARBA" id="ARBA00022729"/>
    </source>
</evidence>
<comment type="caution">
    <text evidence="9">The sequence shown here is derived from an EMBL/GenBank/DDBJ whole genome shotgun (WGS) entry which is preliminary data.</text>
</comment>
<keyword evidence="7" id="KW-1133">Transmembrane helix</keyword>
<dbReference type="InterPro" id="IPR002049">
    <property type="entry name" value="LE_dom"/>
</dbReference>
<dbReference type="InterPro" id="IPR057138">
    <property type="entry name" value="EGF_PEAR1L-like"/>
</dbReference>
<dbReference type="CDD" id="cd00055">
    <property type="entry name" value="EGF_Lam"/>
    <property type="match status" value="1"/>
</dbReference>
<keyword evidence="3" id="KW-0677">Repeat</keyword>
<sequence length="557" mass="61119">MKNIVQLFVESTLNISVIRTFFFLSAICKNGCVNGICVAPNTCSCKEGWQGSNCTIECEDGWYGEGCKMYCSCKNGAICDKKNGICYCAPGFVGTFCESACPNESYGRNCDNECKCLNGGLCNQSDETCICPPGYIGEKCERQCEEGFYGEQCNGNCSCNELSTIFCSHVDGKCMCIPGWKGDSCSKRCDLNTWGVHCSNKCNCPFNSICDPITGKCTCRPGWYGPQCEEKCPAGFFGKECKMKCPDCVVQTGTCHHVTGWCSCPAGARGSNCDLECPDNKYGDNCDNDCLCANNSTCDPITGNCSCTPGWIGEDCSLPCPLGFYGLNCSFICHCADNSTCDFINGTCKCEGDSNNPICMNQMAQNFNSSTIINETAFSNLSIILLDASVVFGILLFVFFVFCITRKLRRPTLNLHKEDASTAGAFQETSSPSISSFRFTNPNYVSADILRKFNKRSSELFPASIIHQKDDDVAVSDEEFGIPDCDKASSMKRSNIKVCNELSRKESKGEVTSPQIRYSKSAQIFCFPPDETSSQENVYADVEYETRNYEKSEESVK</sequence>
<proteinExistence type="inferred from homology"/>
<dbReference type="Pfam" id="PF00053">
    <property type="entry name" value="EGF_laminin"/>
    <property type="match status" value="1"/>
</dbReference>
<feature type="disulfide bond" evidence="6">
    <location>
        <begin position="307"/>
        <end position="316"/>
    </location>
</feature>
<evidence type="ECO:0000256" key="5">
    <source>
        <dbReference type="ARBA" id="ARBA00038377"/>
    </source>
</evidence>
<name>A0A8X6THE9_NEPPI</name>
<dbReference type="InterPro" id="IPR000742">
    <property type="entry name" value="EGF"/>
</dbReference>
<evidence type="ECO:0000256" key="7">
    <source>
        <dbReference type="SAM" id="Phobius"/>
    </source>
</evidence>
<dbReference type="Proteomes" id="UP000887013">
    <property type="component" value="Unassembled WGS sequence"/>
</dbReference>
<dbReference type="Gene3D" id="2.170.300.10">
    <property type="entry name" value="Tie2 ligand-binding domain superfamily"/>
    <property type="match status" value="3"/>
</dbReference>
<dbReference type="OrthoDB" id="18487at2759"/>
<evidence type="ECO:0000256" key="4">
    <source>
        <dbReference type="ARBA" id="ARBA00023157"/>
    </source>
</evidence>
<evidence type="ECO:0000313" key="10">
    <source>
        <dbReference type="Proteomes" id="UP000887013"/>
    </source>
</evidence>
<evidence type="ECO:0000259" key="8">
    <source>
        <dbReference type="PROSITE" id="PS50026"/>
    </source>
</evidence>
<keyword evidence="2" id="KW-0732">Signal</keyword>
<evidence type="ECO:0000313" key="9">
    <source>
        <dbReference type="EMBL" id="GFT11022.1"/>
    </source>
</evidence>
<dbReference type="PROSITE" id="PS00022">
    <property type="entry name" value="EGF_1"/>
    <property type="match status" value="5"/>
</dbReference>
<dbReference type="GO" id="GO:0005044">
    <property type="term" value="F:scavenger receptor activity"/>
    <property type="evidence" value="ECO:0007669"/>
    <property type="project" value="InterPro"/>
</dbReference>
<dbReference type="FunFam" id="2.170.300.10:FF:000041">
    <property type="entry name" value="Tyrosine protein kinase receptor tie-1, putative"/>
    <property type="match status" value="2"/>
</dbReference>
<dbReference type="PANTHER" id="PTHR24043:SF8">
    <property type="entry name" value="EGF-LIKE DOMAIN-CONTAINING PROTEIN"/>
    <property type="match status" value="1"/>
</dbReference>
<dbReference type="AlphaFoldDB" id="A0A8X6THE9"/>
<evidence type="ECO:0000256" key="3">
    <source>
        <dbReference type="ARBA" id="ARBA00022737"/>
    </source>
</evidence>
<accession>A0A8X6THE9</accession>
<dbReference type="EMBL" id="BMAW01057424">
    <property type="protein sequence ID" value="GFT11022.1"/>
    <property type="molecule type" value="Genomic_DNA"/>
</dbReference>
<feature type="domain" description="EGF-like" evidence="8">
    <location>
        <begin position="282"/>
        <end position="317"/>
    </location>
</feature>
<dbReference type="Pfam" id="PF23301">
    <property type="entry name" value="EGF_PEAR1L"/>
    <property type="match status" value="1"/>
</dbReference>
<comment type="similarity">
    <text evidence="5">Belongs to the MEGF family.</text>
</comment>
<keyword evidence="4 6" id="KW-1015">Disulfide bond</keyword>
<feature type="disulfide bond" evidence="6">
    <location>
        <begin position="131"/>
        <end position="140"/>
    </location>
</feature>
<dbReference type="PROSITE" id="PS50026">
    <property type="entry name" value="EGF_3"/>
    <property type="match status" value="2"/>
</dbReference>
<feature type="transmembrane region" description="Helical" evidence="7">
    <location>
        <begin position="381"/>
        <end position="404"/>
    </location>
</feature>
<keyword evidence="10" id="KW-1185">Reference proteome</keyword>
<dbReference type="PRINTS" id="PR00011">
    <property type="entry name" value="EGFLAMININ"/>
</dbReference>
<dbReference type="SMART" id="SM00180">
    <property type="entry name" value="EGF_Lam"/>
    <property type="match status" value="5"/>
</dbReference>
<keyword evidence="1 6" id="KW-0245">EGF-like domain</keyword>